<accession>A0A4Q1C8I7</accession>
<sequence>MSRLARMLILFLVAAWLPVTLHCRLEAAGFHGADECCASEQAAETPGDCKDDACPTVEDTLYKESGQSLKIAAPAVASCLACLALVPEPASNQSELATASHAPPLEIEVAWQFLSRAAPPARAPSLNA</sequence>
<dbReference type="EMBL" id="SDHX01000001">
    <property type="protein sequence ID" value="RXK55132.1"/>
    <property type="molecule type" value="Genomic_DNA"/>
</dbReference>
<evidence type="ECO:0000313" key="1">
    <source>
        <dbReference type="EMBL" id="RXK55132.1"/>
    </source>
</evidence>
<dbReference type="AlphaFoldDB" id="A0A4Q1C8I7"/>
<evidence type="ECO:0000313" key="2">
    <source>
        <dbReference type="Proteomes" id="UP000290218"/>
    </source>
</evidence>
<name>A0A4Q1C8I7_9BACT</name>
<gene>
    <name evidence="1" type="ORF">ESB00_04335</name>
</gene>
<organism evidence="1 2">
    <name type="scientific">Oleiharenicola lentus</name>
    <dbReference type="NCBI Taxonomy" id="2508720"/>
    <lineage>
        <taxon>Bacteria</taxon>
        <taxon>Pseudomonadati</taxon>
        <taxon>Verrucomicrobiota</taxon>
        <taxon>Opitutia</taxon>
        <taxon>Opitutales</taxon>
        <taxon>Opitutaceae</taxon>
        <taxon>Oleiharenicola</taxon>
    </lineage>
</organism>
<reference evidence="1 2" key="1">
    <citation type="submission" date="2019-01" db="EMBL/GenBank/DDBJ databases">
        <title>Lacunisphaera sp. strain TWA-58.</title>
        <authorList>
            <person name="Chen W.-M."/>
        </authorList>
    </citation>
    <scope>NUCLEOTIDE SEQUENCE [LARGE SCALE GENOMIC DNA]</scope>
    <source>
        <strain evidence="1 2">TWA-58</strain>
    </source>
</reference>
<dbReference type="RefSeq" id="WP_129046498.1">
    <property type="nucleotide sequence ID" value="NZ_SDHX01000001.1"/>
</dbReference>
<proteinExistence type="predicted"/>
<protein>
    <submittedName>
        <fullName evidence="1">Uncharacterized protein</fullName>
    </submittedName>
</protein>
<keyword evidence="2" id="KW-1185">Reference proteome</keyword>
<dbReference type="Proteomes" id="UP000290218">
    <property type="component" value="Unassembled WGS sequence"/>
</dbReference>
<comment type="caution">
    <text evidence="1">The sequence shown here is derived from an EMBL/GenBank/DDBJ whole genome shotgun (WGS) entry which is preliminary data.</text>
</comment>